<evidence type="ECO:0000256" key="12">
    <source>
        <dbReference type="SAM" id="MobiDB-lite"/>
    </source>
</evidence>
<protein>
    <submittedName>
        <fullName evidence="14">Uncharacterized protein</fullName>
    </submittedName>
</protein>
<dbReference type="InterPro" id="IPR026627">
    <property type="entry name" value="NDUFB2_animal"/>
</dbReference>
<accession>A0A814S523</accession>
<feature type="compositionally biased region" description="Basic and acidic residues" evidence="12">
    <location>
        <begin position="63"/>
        <end position="76"/>
    </location>
</feature>
<evidence type="ECO:0000256" key="7">
    <source>
        <dbReference type="ARBA" id="ARBA00022792"/>
    </source>
</evidence>
<evidence type="ECO:0000256" key="8">
    <source>
        <dbReference type="ARBA" id="ARBA00022946"/>
    </source>
</evidence>
<evidence type="ECO:0000256" key="13">
    <source>
        <dbReference type="SAM" id="Phobius"/>
    </source>
</evidence>
<comment type="subunit">
    <text evidence="4">Complex I is composed of 45 different subunits.</text>
</comment>
<dbReference type="AlphaFoldDB" id="A0A814S523"/>
<feature type="compositionally biased region" description="Basic residues" evidence="12">
    <location>
        <begin position="51"/>
        <end position="62"/>
    </location>
</feature>
<keyword evidence="10" id="KW-0496">Mitochondrion</keyword>
<dbReference type="Proteomes" id="UP000663860">
    <property type="component" value="Unassembled WGS sequence"/>
</dbReference>
<evidence type="ECO:0000313" key="16">
    <source>
        <dbReference type="Proteomes" id="UP000663860"/>
    </source>
</evidence>
<keyword evidence="6" id="KW-0679">Respiratory chain</keyword>
<comment type="function">
    <text evidence="1">Accessory subunit of the mitochondrial membrane respiratory chain NADH dehydrogenase (Complex I), that is believed not to be involved in catalysis. Complex I functions in the transfer of electrons from NADH to the respiratory chain. The immediate electron acceptor for the enzyme is believed to be ubiquinone.</text>
</comment>
<feature type="region of interest" description="Disordered" evidence="12">
    <location>
        <begin position="24"/>
        <end position="76"/>
    </location>
</feature>
<proteinExistence type="inferred from homology"/>
<comment type="subcellular location">
    <subcellularLocation>
        <location evidence="2">Mitochondrion inner membrane</location>
        <topology evidence="2">Peripheral membrane protein</topology>
        <orientation evidence="2">Matrix side</orientation>
    </subcellularLocation>
</comment>
<evidence type="ECO:0000313" key="14">
    <source>
        <dbReference type="EMBL" id="CAF1141472.1"/>
    </source>
</evidence>
<evidence type="ECO:0000256" key="1">
    <source>
        <dbReference type="ARBA" id="ARBA00003195"/>
    </source>
</evidence>
<organism evidence="14 16">
    <name type="scientific">Adineta steineri</name>
    <dbReference type="NCBI Taxonomy" id="433720"/>
    <lineage>
        <taxon>Eukaryota</taxon>
        <taxon>Metazoa</taxon>
        <taxon>Spiralia</taxon>
        <taxon>Gnathifera</taxon>
        <taxon>Rotifera</taxon>
        <taxon>Eurotatoria</taxon>
        <taxon>Bdelloidea</taxon>
        <taxon>Adinetida</taxon>
        <taxon>Adinetidae</taxon>
        <taxon>Adineta</taxon>
    </lineage>
</organism>
<keyword evidence="13" id="KW-1133">Transmembrane helix</keyword>
<evidence type="ECO:0000256" key="3">
    <source>
        <dbReference type="ARBA" id="ARBA00005923"/>
    </source>
</evidence>
<dbReference type="GO" id="GO:0045271">
    <property type="term" value="C:respiratory chain complex I"/>
    <property type="evidence" value="ECO:0007669"/>
    <property type="project" value="InterPro"/>
</dbReference>
<comment type="similarity">
    <text evidence="3">Belongs to the complex I NDUFB2 subunit family.</text>
</comment>
<evidence type="ECO:0000256" key="10">
    <source>
        <dbReference type="ARBA" id="ARBA00023128"/>
    </source>
</evidence>
<evidence type="ECO:0000256" key="11">
    <source>
        <dbReference type="ARBA" id="ARBA00023136"/>
    </source>
</evidence>
<feature type="compositionally biased region" description="Low complexity" evidence="12">
    <location>
        <begin position="24"/>
        <end position="43"/>
    </location>
</feature>
<dbReference type="Proteomes" id="UP000663868">
    <property type="component" value="Unassembled WGS sequence"/>
</dbReference>
<keyword evidence="11 13" id="KW-0472">Membrane</keyword>
<sequence>MNRAVVKFFTSSSRMIPRIYASTKTSGTTPAAAAAAAAATAHHGSAEVHHHDHGHGHGHDHHHHEPDLRKTHEWRHQSGIQSKYENQGEDPSITFMQERPNYHDYRPSLGQVALSIPYRTQAHLYEMWFYHVALVLSIWFWWYVSWRFLKEPSWFFGHAHFPDMSKFTDEELGIPSDDLD</sequence>
<feature type="transmembrane region" description="Helical" evidence="13">
    <location>
        <begin position="127"/>
        <end position="144"/>
    </location>
</feature>
<comment type="caution">
    <text evidence="14">The sequence shown here is derived from an EMBL/GenBank/DDBJ whole genome shotgun (WGS) entry which is preliminary data.</text>
</comment>
<keyword evidence="5" id="KW-0813">Transport</keyword>
<keyword evidence="8" id="KW-0809">Transit peptide</keyword>
<gene>
    <name evidence="14" type="ORF">IZO911_LOCUS25250</name>
    <name evidence="15" type="ORF">KXQ929_LOCUS25764</name>
</gene>
<dbReference type="Pfam" id="PF14813">
    <property type="entry name" value="NADH_B2"/>
    <property type="match status" value="1"/>
</dbReference>
<keyword evidence="7" id="KW-0999">Mitochondrion inner membrane</keyword>
<keyword evidence="13" id="KW-0812">Transmembrane</keyword>
<dbReference type="EMBL" id="CAJNOE010000314">
    <property type="protein sequence ID" value="CAF1141472.1"/>
    <property type="molecule type" value="Genomic_DNA"/>
</dbReference>
<evidence type="ECO:0000256" key="6">
    <source>
        <dbReference type="ARBA" id="ARBA00022660"/>
    </source>
</evidence>
<evidence type="ECO:0000256" key="5">
    <source>
        <dbReference type="ARBA" id="ARBA00022448"/>
    </source>
</evidence>
<reference evidence="14" key="1">
    <citation type="submission" date="2021-02" db="EMBL/GenBank/DDBJ databases">
        <authorList>
            <person name="Nowell W R."/>
        </authorList>
    </citation>
    <scope>NUCLEOTIDE SEQUENCE</scope>
</reference>
<dbReference type="EMBL" id="CAJOBB010002262">
    <property type="protein sequence ID" value="CAF3953667.1"/>
    <property type="molecule type" value="Genomic_DNA"/>
</dbReference>
<evidence type="ECO:0000313" key="15">
    <source>
        <dbReference type="EMBL" id="CAF3953667.1"/>
    </source>
</evidence>
<dbReference type="GO" id="GO:0032981">
    <property type="term" value="P:mitochondrial respiratory chain complex I assembly"/>
    <property type="evidence" value="ECO:0007669"/>
    <property type="project" value="TreeGrafter"/>
</dbReference>
<keyword evidence="9" id="KW-0249">Electron transport</keyword>
<dbReference type="GO" id="GO:0005743">
    <property type="term" value="C:mitochondrial inner membrane"/>
    <property type="evidence" value="ECO:0007669"/>
    <property type="project" value="UniProtKB-SubCell"/>
</dbReference>
<name>A0A814S523_9BILA</name>
<evidence type="ECO:0000256" key="9">
    <source>
        <dbReference type="ARBA" id="ARBA00022982"/>
    </source>
</evidence>
<evidence type="ECO:0000256" key="2">
    <source>
        <dbReference type="ARBA" id="ARBA00004443"/>
    </source>
</evidence>
<dbReference type="PANTHER" id="PTHR15223:SF1">
    <property type="entry name" value="NADH DEHYDROGENASE [UBIQUINONE] 1 BETA SUBCOMPLEX SUBUNIT 2, MITOCHONDRIAL"/>
    <property type="match status" value="1"/>
</dbReference>
<evidence type="ECO:0000256" key="4">
    <source>
        <dbReference type="ARBA" id="ARBA00011533"/>
    </source>
</evidence>
<dbReference type="PANTHER" id="PTHR15223">
    <property type="entry name" value="NADH-UBIQUINONE OXIDOREDUCTASE AGGG SUBUNIT"/>
    <property type="match status" value="1"/>
</dbReference>